<dbReference type="Proteomes" id="UP000811609">
    <property type="component" value="Chromosome 11"/>
</dbReference>
<keyword evidence="5" id="KW-0539">Nucleus</keyword>
<reference evidence="9" key="1">
    <citation type="submission" date="2020-12" db="EMBL/GenBank/DDBJ databases">
        <title>WGS assembly of Carya illinoinensis cv. Pawnee.</title>
        <authorList>
            <person name="Platts A."/>
            <person name="Shu S."/>
            <person name="Wright S."/>
            <person name="Barry K."/>
            <person name="Edger P."/>
            <person name="Pires J.C."/>
            <person name="Schmutz J."/>
        </authorList>
    </citation>
    <scope>NUCLEOTIDE SEQUENCE</scope>
    <source>
        <tissue evidence="9">Leaf</tissue>
    </source>
</reference>
<sequence length="560" mass="62292">METTPHDPTSKPDEPELDLYTIPSHSSWFLWDEIHETEKLALREFFDGSSFSRTPKIYKEYRDFIINKYREEPSRRLSFTDVRKSLVGDVSLLHKVFKFLDERGLINFGAPSGSNTSLVVVEDGEDRSRIKIESVVPNAVRVGASPNSPKPICVPPNVVDNAVESGFKFLPLASYSDVFGDLVKPKGLICGNCGGICDSGHYKYTKGEFIICINCFKSQNYGENRSMDEFKLNECAENKGSNGAIWTEAETLLLLESVLKHGDDWELVAQNVQTKSKVDCILKLIELPFGELVLGSAHKYGNYGGLNGSMNGTKQVQLSSFERHEAIRLEGQCHEQINEREENGDTVDQGHPSKRQRIASLSDAGSSLMKQVARISTMVGSQITAAAAEAAVTALCDENSFPREIFDVEEDHISNGLSSPTASYEAERLLIAVACHSLSFYEALLLTETANTPHKRDDIPLALQIRASIATALGAAAARAKLLAEQEDREVENLVAIIIETQMKKLHHKIKHFEDLELIMEKEYAEMEELKDCLLAERIGVLQKAINAGISRWRDHSVKS</sequence>
<evidence type="ECO:0000259" key="8">
    <source>
        <dbReference type="PROSITE" id="PS51293"/>
    </source>
</evidence>
<evidence type="ECO:0000256" key="1">
    <source>
        <dbReference type="ARBA" id="ARBA00022473"/>
    </source>
</evidence>
<dbReference type="CDD" id="cd00167">
    <property type="entry name" value="SANT"/>
    <property type="match status" value="1"/>
</dbReference>
<evidence type="ECO:0000256" key="5">
    <source>
        <dbReference type="ARBA" id="ARBA00023242"/>
    </source>
</evidence>
<proteinExistence type="predicted"/>
<keyword evidence="10" id="KW-1185">Reference proteome</keyword>
<dbReference type="Pfam" id="PF16495">
    <property type="entry name" value="SWIRM-assoc_1"/>
    <property type="match status" value="1"/>
</dbReference>
<gene>
    <name evidence="9" type="ORF">CIPAW_11G004600</name>
</gene>
<dbReference type="GO" id="GO:0003677">
    <property type="term" value="F:DNA binding"/>
    <property type="evidence" value="ECO:0007669"/>
    <property type="project" value="UniProtKB-KW"/>
</dbReference>
<dbReference type="FunFam" id="1.10.10.10:FF:000020">
    <property type="entry name" value="SWI/SNF complex subunit SMARCC2 isoform c"/>
    <property type="match status" value="1"/>
</dbReference>
<keyword evidence="4" id="KW-0804">Transcription</keyword>
<dbReference type="PROSITE" id="PS50934">
    <property type="entry name" value="SWIRM"/>
    <property type="match status" value="1"/>
</dbReference>
<keyword evidence="1" id="KW-0217">Developmental protein</keyword>
<evidence type="ECO:0000256" key="4">
    <source>
        <dbReference type="ARBA" id="ARBA00023163"/>
    </source>
</evidence>
<dbReference type="Pfam" id="PF00249">
    <property type="entry name" value="Myb_DNA-binding"/>
    <property type="match status" value="1"/>
</dbReference>
<feature type="domain" description="Myb-like" evidence="6">
    <location>
        <begin position="238"/>
        <end position="280"/>
    </location>
</feature>
<dbReference type="SMART" id="SM00717">
    <property type="entry name" value="SANT"/>
    <property type="match status" value="1"/>
</dbReference>
<dbReference type="PROSITE" id="PS50090">
    <property type="entry name" value="MYB_LIKE"/>
    <property type="match status" value="1"/>
</dbReference>
<evidence type="ECO:0008006" key="11">
    <source>
        <dbReference type="Google" id="ProtNLM"/>
    </source>
</evidence>
<dbReference type="Pfam" id="PF04433">
    <property type="entry name" value="SWIRM"/>
    <property type="match status" value="1"/>
</dbReference>
<dbReference type="AlphaFoldDB" id="A0A8T1NZ45"/>
<evidence type="ECO:0000256" key="3">
    <source>
        <dbReference type="ARBA" id="ARBA00023125"/>
    </source>
</evidence>
<dbReference type="InterPro" id="IPR032451">
    <property type="entry name" value="SMARCC_C"/>
</dbReference>
<dbReference type="InterPro" id="IPR007526">
    <property type="entry name" value="SWIRM"/>
</dbReference>
<keyword evidence="3" id="KW-0238">DNA-binding</keyword>
<evidence type="ECO:0000313" key="10">
    <source>
        <dbReference type="Proteomes" id="UP000811609"/>
    </source>
</evidence>
<name>A0A8T1NZ45_CARIL</name>
<dbReference type="PROSITE" id="PS51293">
    <property type="entry name" value="SANT"/>
    <property type="match status" value="1"/>
</dbReference>
<dbReference type="PANTHER" id="PTHR12802">
    <property type="entry name" value="SWI/SNF COMPLEX-RELATED"/>
    <property type="match status" value="1"/>
</dbReference>
<dbReference type="InterPro" id="IPR001005">
    <property type="entry name" value="SANT/Myb"/>
</dbReference>
<evidence type="ECO:0000259" key="7">
    <source>
        <dbReference type="PROSITE" id="PS50934"/>
    </source>
</evidence>
<dbReference type="EMBL" id="CM031819">
    <property type="protein sequence ID" value="KAG6634901.1"/>
    <property type="molecule type" value="Genomic_DNA"/>
</dbReference>
<organism evidence="9 10">
    <name type="scientific">Carya illinoinensis</name>
    <name type="common">Pecan</name>
    <dbReference type="NCBI Taxonomy" id="32201"/>
    <lineage>
        <taxon>Eukaryota</taxon>
        <taxon>Viridiplantae</taxon>
        <taxon>Streptophyta</taxon>
        <taxon>Embryophyta</taxon>
        <taxon>Tracheophyta</taxon>
        <taxon>Spermatophyta</taxon>
        <taxon>Magnoliopsida</taxon>
        <taxon>eudicotyledons</taxon>
        <taxon>Gunneridae</taxon>
        <taxon>Pentapetalae</taxon>
        <taxon>rosids</taxon>
        <taxon>fabids</taxon>
        <taxon>Fagales</taxon>
        <taxon>Juglandaceae</taxon>
        <taxon>Carya</taxon>
    </lineage>
</organism>
<evidence type="ECO:0000313" key="9">
    <source>
        <dbReference type="EMBL" id="KAG6634901.1"/>
    </source>
</evidence>
<dbReference type="GO" id="GO:0005634">
    <property type="term" value="C:nucleus"/>
    <property type="evidence" value="ECO:0007669"/>
    <property type="project" value="UniProtKB-ARBA"/>
</dbReference>
<dbReference type="InterPro" id="IPR017884">
    <property type="entry name" value="SANT_dom"/>
</dbReference>
<accession>A0A8T1NZ45</accession>
<keyword evidence="2" id="KW-0805">Transcription regulation</keyword>
<evidence type="ECO:0000259" key="6">
    <source>
        <dbReference type="PROSITE" id="PS50090"/>
    </source>
</evidence>
<comment type="caution">
    <text evidence="9">The sequence shown here is derived from an EMBL/GenBank/DDBJ whole genome shotgun (WGS) entry which is preliminary data.</text>
</comment>
<feature type="domain" description="SWIRM" evidence="7">
    <location>
        <begin position="20"/>
        <end position="117"/>
    </location>
</feature>
<dbReference type="PANTHER" id="PTHR12802:SF140">
    <property type="entry name" value="SWI_SNF COMPLEX SUBUNIT SWI3A"/>
    <property type="match status" value="1"/>
</dbReference>
<feature type="domain" description="SANT" evidence="8">
    <location>
        <begin position="246"/>
        <end position="292"/>
    </location>
</feature>
<protein>
    <recommendedName>
        <fullName evidence="11">SWI/SNF complex subunit SWI3A</fullName>
    </recommendedName>
</protein>
<evidence type="ECO:0000256" key="2">
    <source>
        <dbReference type="ARBA" id="ARBA00023015"/>
    </source>
</evidence>